<evidence type="ECO:0000256" key="1">
    <source>
        <dbReference type="PIRSR" id="PIRSR016184-1"/>
    </source>
</evidence>
<dbReference type="InterPro" id="IPR003719">
    <property type="entry name" value="Phenazine_PhzF-like"/>
</dbReference>
<dbReference type="PANTHER" id="PTHR13774:SF32">
    <property type="entry name" value="ANTISENSE-ENHANCING SEQUENCE 1"/>
    <property type="match status" value="1"/>
</dbReference>
<dbReference type="HOGENOM" id="CLU_048756_0_0_11"/>
<dbReference type="GO" id="GO:0102943">
    <property type="term" value="F:trans-2,3-dihydro-3-hydroxy-anthranilate isomerase activity"/>
    <property type="evidence" value="ECO:0007669"/>
    <property type="project" value="UniProtKB-EC"/>
</dbReference>
<gene>
    <name evidence="4" type="primary">phzF</name>
    <name evidence="3" type="ordered locus">Mlut_22670</name>
    <name evidence="4" type="ORF">NCTC2665_00939</name>
</gene>
<sequence length="304" mass="32067">MPETAAPAPRTTSRTTPHTTYRPSPDHVPAAPARRFLEVDVFATGPLTGNPLAVVVDAEGLSAGRMQALAAWTGFSETAFLLPPTDPDADYRVRIFTPREEFDFAGHPTLGSALAWLHAGGTPRTPGRLVQECGVGLVPVTVADDGVLAFATPPLRRSGPLDEADVVRIAAGLGVEREAIVDHAWGENGPPWQLVRLADADAVRALEPRGHAELKVGVVGLEGPGAETACEVRAFAYGTEDPVTGSLNGALAQWLRGRGLVPERYAAAQGSRVGRRGRVHVHDDGARIWIGGRASVVVDGTIML</sequence>
<evidence type="ECO:0000313" key="6">
    <source>
        <dbReference type="Proteomes" id="UP000248985"/>
    </source>
</evidence>
<dbReference type="PATRIC" id="fig|465515.4.peg.2198"/>
<reference evidence="5" key="2">
    <citation type="journal article" date="2010" name="J. Bacteriol.">
        <title>Genome sequence of the Fleming strain of Micrococcus luteus, a simple free-living actinobacterium.</title>
        <authorList>
            <person name="Young M."/>
            <person name="Artsatbanov V."/>
            <person name="Beller H.R."/>
            <person name="Chandra G."/>
            <person name="Chater K.F."/>
            <person name="Dover L.G."/>
            <person name="Goh E.B."/>
            <person name="Kahan T."/>
            <person name="Kaprelyants A.S."/>
            <person name="Kyrpides N."/>
            <person name="Lapidus A."/>
            <person name="Lowry S.R."/>
            <person name="Lykidis A."/>
            <person name="Mahillon J."/>
            <person name="Markowitz V."/>
            <person name="Mavromatis K."/>
            <person name="Mukamolova G.V."/>
            <person name="Oren A."/>
            <person name="Rokem J.S."/>
            <person name="Smith M.C."/>
            <person name="Young D.I."/>
            <person name="Greenblatt C.L."/>
        </authorList>
    </citation>
    <scope>NUCLEOTIDE SEQUENCE [LARGE SCALE GENOMIC DNA]</scope>
    <source>
        <strain evidence="5">ATCC 4698 / DSM 20030 / JCM 1464 / NBRC 3333 / NCIMB 9278 / NCTC 2665 / VKM Ac-2230</strain>
    </source>
</reference>
<name>C5C7P5_MICLC</name>
<dbReference type="EMBL" id="CP001628">
    <property type="protein sequence ID" value="ACS31733.1"/>
    <property type="molecule type" value="Genomic_DNA"/>
</dbReference>
<dbReference type="EnsemblBacteria" id="ACS31733">
    <property type="protein sequence ID" value="ACS31733"/>
    <property type="gene ID" value="Mlut_22670"/>
</dbReference>
<dbReference type="Pfam" id="PF02567">
    <property type="entry name" value="PhzC-PhzF"/>
    <property type="match status" value="1"/>
</dbReference>
<dbReference type="EMBL" id="LS483396">
    <property type="protein sequence ID" value="SQG48165.1"/>
    <property type="molecule type" value="Genomic_DNA"/>
</dbReference>
<protein>
    <submittedName>
        <fullName evidence="3">Phenazine biosynthesis protein PhzF family</fullName>
    </submittedName>
    <submittedName>
        <fullName evidence="4">Trans-2,3-dihydro-3-hydroxyanthranilate isomerase</fullName>
        <ecNumber evidence="4">5.3.3.17</ecNumber>
    </submittedName>
</protein>
<dbReference type="Proteomes" id="UP000248985">
    <property type="component" value="Chromosome 1"/>
</dbReference>
<proteinExistence type="predicted"/>
<dbReference type="Gene3D" id="3.10.310.10">
    <property type="entry name" value="Diaminopimelate Epimerase, Chain A, domain 1"/>
    <property type="match status" value="2"/>
</dbReference>
<dbReference type="RefSeq" id="WP_010079851.1">
    <property type="nucleotide sequence ID" value="NC_012803.1"/>
</dbReference>
<evidence type="ECO:0000313" key="4">
    <source>
        <dbReference type="EMBL" id="SQG48165.1"/>
    </source>
</evidence>
<dbReference type="GeneID" id="93344111"/>
<keyword evidence="5" id="KW-1185">Reference proteome</keyword>
<organism evidence="3 5">
    <name type="scientific">Micrococcus luteus (strain ATCC 4698 / DSM 20030 / JCM 1464 / CCM 169 / CCUG 5858 / IAM 1056 / NBRC 3333 / NCIMB 9278 / NCTC 2665 / VKM Ac-2230)</name>
    <name type="common">Micrococcus lysodeikticus</name>
    <dbReference type="NCBI Taxonomy" id="465515"/>
    <lineage>
        <taxon>Bacteria</taxon>
        <taxon>Bacillati</taxon>
        <taxon>Actinomycetota</taxon>
        <taxon>Actinomycetes</taxon>
        <taxon>Micrococcales</taxon>
        <taxon>Micrococcaceae</taxon>
        <taxon>Micrococcus</taxon>
    </lineage>
</organism>
<dbReference type="AlphaFoldDB" id="C5C7P5"/>
<feature type="active site" evidence="1">
    <location>
        <position position="77"/>
    </location>
</feature>
<feature type="compositionally biased region" description="Low complexity" evidence="2">
    <location>
        <begin position="1"/>
        <end position="23"/>
    </location>
</feature>
<dbReference type="eggNOG" id="COG0384">
    <property type="taxonomic scope" value="Bacteria"/>
</dbReference>
<reference evidence="4 6" key="3">
    <citation type="submission" date="2018-06" db="EMBL/GenBank/DDBJ databases">
        <authorList>
            <consortium name="Pathogen Informatics"/>
            <person name="Doyle S."/>
        </authorList>
    </citation>
    <scope>NUCLEOTIDE SEQUENCE [LARGE SCALE GENOMIC DNA]</scope>
    <source>
        <strain evidence="4 6">NCTC2665</strain>
    </source>
</reference>
<dbReference type="Proteomes" id="UP000000738">
    <property type="component" value="Chromosome"/>
</dbReference>
<evidence type="ECO:0000256" key="2">
    <source>
        <dbReference type="SAM" id="MobiDB-lite"/>
    </source>
</evidence>
<dbReference type="SUPFAM" id="SSF54506">
    <property type="entry name" value="Diaminopimelate epimerase-like"/>
    <property type="match status" value="1"/>
</dbReference>
<evidence type="ECO:0000313" key="3">
    <source>
        <dbReference type="EMBL" id="ACS31733.1"/>
    </source>
</evidence>
<dbReference type="EC" id="5.3.3.17" evidence="4"/>
<keyword evidence="4" id="KW-0413">Isomerase</keyword>
<dbReference type="PIRSF" id="PIRSF016184">
    <property type="entry name" value="PhzC_PhzF"/>
    <property type="match status" value="1"/>
</dbReference>
<feature type="region of interest" description="Disordered" evidence="2">
    <location>
        <begin position="1"/>
        <end position="29"/>
    </location>
</feature>
<dbReference type="NCBIfam" id="TIGR00654">
    <property type="entry name" value="PhzF_family"/>
    <property type="match status" value="1"/>
</dbReference>
<dbReference type="KEGG" id="mlu:Mlut_22670"/>
<dbReference type="PANTHER" id="PTHR13774">
    <property type="entry name" value="PHENAZINE BIOSYNTHESIS PROTEIN"/>
    <property type="match status" value="1"/>
</dbReference>
<accession>C5C7P5</accession>
<dbReference type="GO" id="GO:0005737">
    <property type="term" value="C:cytoplasm"/>
    <property type="evidence" value="ECO:0007669"/>
    <property type="project" value="TreeGrafter"/>
</dbReference>
<evidence type="ECO:0000313" key="5">
    <source>
        <dbReference type="Proteomes" id="UP000000738"/>
    </source>
</evidence>
<reference evidence="3" key="1">
    <citation type="submission" date="2009-05" db="EMBL/GenBank/DDBJ databases">
        <title>Complete sequence of Micrococcus luteus NCTC 2665.</title>
        <authorList>
            <consortium name="US DOE Joint Genome Institute"/>
            <person name="Lucas S."/>
            <person name="Copeland A."/>
            <person name="Lapidus A."/>
            <person name="Glavina del Rio T."/>
            <person name="Dalin E."/>
            <person name="Tice H."/>
            <person name="Bruce D."/>
            <person name="Goodwin L."/>
            <person name="Pitluck S."/>
            <person name="Lowry S."/>
            <person name="Larimer F."/>
            <person name="Land M."/>
            <person name="Hauser L."/>
            <person name="Kyrpides N."/>
            <person name="Lykidis A."/>
            <person name="Young M."/>
            <person name="Greenblatt C."/>
        </authorList>
    </citation>
    <scope>NUCLEOTIDE SEQUENCE</scope>
    <source>
        <strain evidence="3">NCTC 2665</strain>
    </source>
</reference>